<evidence type="ECO:0000313" key="2">
    <source>
        <dbReference type="Proteomes" id="UP000031532"/>
    </source>
</evidence>
<dbReference type="Proteomes" id="UP000031532">
    <property type="component" value="Unassembled WGS sequence"/>
</dbReference>
<evidence type="ECO:0000313" key="1">
    <source>
        <dbReference type="EMBL" id="NHC35880.1"/>
    </source>
</evidence>
<name>A0A9X5I5D4_9CYAN</name>
<dbReference type="AlphaFoldDB" id="A0A9X5I5D4"/>
<reference evidence="1 2" key="1">
    <citation type="journal article" date="2015" name="Genome Announc.">
        <title>Draft Genome Sequence of the Terrestrial Cyanobacterium Scytonema millei VB511283, Isolated from Eastern India.</title>
        <authorList>
            <person name="Sen D."/>
            <person name="Chandrababunaidu M.M."/>
            <person name="Singh D."/>
            <person name="Sanghi N."/>
            <person name="Ghorai A."/>
            <person name="Mishra G.P."/>
            <person name="Madduluri M."/>
            <person name="Adhikary S.P."/>
            <person name="Tripathy S."/>
        </authorList>
    </citation>
    <scope>NUCLEOTIDE SEQUENCE [LARGE SCALE GENOMIC DNA]</scope>
    <source>
        <strain evidence="1 2">VB511283</strain>
    </source>
</reference>
<organism evidence="1 2">
    <name type="scientific">Scytonema millei VB511283</name>
    <dbReference type="NCBI Taxonomy" id="1245923"/>
    <lineage>
        <taxon>Bacteria</taxon>
        <taxon>Bacillati</taxon>
        <taxon>Cyanobacteriota</taxon>
        <taxon>Cyanophyceae</taxon>
        <taxon>Nostocales</taxon>
        <taxon>Scytonemataceae</taxon>
        <taxon>Scytonema</taxon>
    </lineage>
</organism>
<comment type="caution">
    <text evidence="1">The sequence shown here is derived from an EMBL/GenBank/DDBJ whole genome shotgun (WGS) entry which is preliminary data.</text>
</comment>
<keyword evidence="2" id="KW-1185">Reference proteome</keyword>
<protein>
    <submittedName>
        <fullName evidence="1">Uncharacterized protein</fullName>
    </submittedName>
</protein>
<gene>
    <name evidence="1" type="ORF">QH73_0014660</name>
</gene>
<sequence>MLTISVISYQLSVVSYRRTDFAYMSVHSARQMALLLAEQNFIFNSSIHRLAKSAPMDVNLASRDRC</sequence>
<dbReference type="EMBL" id="JTJC03000003">
    <property type="protein sequence ID" value="NHC35880.1"/>
    <property type="molecule type" value="Genomic_DNA"/>
</dbReference>
<dbReference type="RefSeq" id="WP_132867048.1">
    <property type="nucleotide sequence ID" value="NZ_JTJC03000003.1"/>
</dbReference>
<accession>A0A9X5I5D4</accession>
<proteinExistence type="predicted"/>